<keyword evidence="2" id="KW-0813">Transport</keyword>
<dbReference type="InterPro" id="IPR031312">
    <property type="entry name" value="Na/sul_symport_CS"/>
</dbReference>
<dbReference type="PROSITE" id="PS51202">
    <property type="entry name" value="RCK_C"/>
    <property type="match status" value="2"/>
</dbReference>
<feature type="transmembrane region" description="Helical" evidence="7">
    <location>
        <begin position="56"/>
        <end position="75"/>
    </location>
</feature>
<comment type="subcellular location">
    <subcellularLocation>
        <location evidence="1">Membrane</location>
        <topology evidence="1">Multi-pass membrane protein</topology>
    </subcellularLocation>
</comment>
<feature type="transmembrane region" description="Helical" evidence="7">
    <location>
        <begin position="447"/>
        <end position="466"/>
    </location>
</feature>
<evidence type="ECO:0000256" key="1">
    <source>
        <dbReference type="ARBA" id="ARBA00004141"/>
    </source>
</evidence>
<dbReference type="GO" id="GO:0006813">
    <property type="term" value="P:potassium ion transport"/>
    <property type="evidence" value="ECO:0007669"/>
    <property type="project" value="InterPro"/>
</dbReference>
<dbReference type="PANTHER" id="PTHR43652:SF1">
    <property type="entry name" value="RESPONSE REGULATOR"/>
    <property type="match status" value="1"/>
</dbReference>
<feature type="transmembrane region" description="Helical" evidence="7">
    <location>
        <begin position="175"/>
        <end position="196"/>
    </location>
</feature>
<dbReference type="InterPro" id="IPR051679">
    <property type="entry name" value="DASS-Related_Transporters"/>
</dbReference>
<keyword evidence="5 7" id="KW-1133">Transmembrane helix</keyword>
<dbReference type="Proteomes" id="UP000264541">
    <property type="component" value="Unassembled WGS sequence"/>
</dbReference>
<dbReference type="InterPro" id="IPR006037">
    <property type="entry name" value="RCK_C"/>
</dbReference>
<feature type="transmembrane region" description="Helical" evidence="7">
    <location>
        <begin position="473"/>
        <end position="491"/>
    </location>
</feature>
<comment type="caution">
    <text evidence="9">The sequence shown here is derived from an EMBL/GenBank/DDBJ whole genome shotgun (WGS) entry which is preliminary data.</text>
</comment>
<gene>
    <name evidence="9" type="ORF">D0469_03865</name>
</gene>
<evidence type="ECO:0000256" key="3">
    <source>
        <dbReference type="ARBA" id="ARBA00022692"/>
    </source>
</evidence>
<dbReference type="Pfam" id="PF03600">
    <property type="entry name" value="CitMHS"/>
    <property type="match status" value="1"/>
</dbReference>
<evidence type="ECO:0000313" key="10">
    <source>
        <dbReference type="Proteomes" id="UP000264541"/>
    </source>
</evidence>
<feature type="domain" description="RCK C-terminal" evidence="8">
    <location>
        <begin position="218"/>
        <end position="313"/>
    </location>
</feature>
<evidence type="ECO:0000256" key="4">
    <source>
        <dbReference type="ARBA" id="ARBA00022737"/>
    </source>
</evidence>
<dbReference type="PROSITE" id="PS01271">
    <property type="entry name" value="NA_SULFATE"/>
    <property type="match status" value="1"/>
</dbReference>
<keyword evidence="4" id="KW-0677">Repeat</keyword>
<evidence type="ECO:0000256" key="5">
    <source>
        <dbReference type="ARBA" id="ARBA00022989"/>
    </source>
</evidence>
<protein>
    <submittedName>
        <fullName evidence="9">SLC13 family permease</fullName>
    </submittedName>
</protein>
<feature type="transmembrane region" description="Helical" evidence="7">
    <location>
        <begin position="136"/>
        <end position="155"/>
    </location>
</feature>
<keyword evidence="3 7" id="KW-0812">Transmembrane</keyword>
<organism evidence="9 10">
    <name type="scientific">Peribacillus saganii</name>
    <dbReference type="NCBI Taxonomy" id="2303992"/>
    <lineage>
        <taxon>Bacteria</taxon>
        <taxon>Bacillati</taxon>
        <taxon>Bacillota</taxon>
        <taxon>Bacilli</taxon>
        <taxon>Bacillales</taxon>
        <taxon>Bacillaceae</taxon>
        <taxon>Peribacillus</taxon>
    </lineage>
</organism>
<feature type="transmembrane region" description="Helical" evidence="7">
    <location>
        <begin position="95"/>
        <end position="124"/>
    </location>
</feature>
<evidence type="ECO:0000256" key="2">
    <source>
        <dbReference type="ARBA" id="ARBA00022448"/>
    </source>
</evidence>
<dbReference type="Pfam" id="PF02080">
    <property type="entry name" value="TrkA_C"/>
    <property type="match status" value="2"/>
</dbReference>
<dbReference type="GO" id="GO:0005886">
    <property type="term" value="C:plasma membrane"/>
    <property type="evidence" value="ECO:0007669"/>
    <property type="project" value="TreeGrafter"/>
</dbReference>
<feature type="transmembrane region" description="Helical" evidence="7">
    <location>
        <begin position="597"/>
        <end position="616"/>
    </location>
</feature>
<dbReference type="Gene3D" id="3.30.70.1450">
    <property type="entry name" value="Regulator of K+ conductance, C-terminal domain"/>
    <property type="match status" value="2"/>
</dbReference>
<name>A0A372LU54_9BACI</name>
<reference evidence="9 10" key="1">
    <citation type="submission" date="2018-08" db="EMBL/GenBank/DDBJ databases">
        <title>Bacillus chawlae sp. nov., Bacillus glennii sp. nov., and Bacillus saganii sp. nov. Isolated from the Vehicle Assembly Building at Kennedy Space Center where the Viking Spacecraft were Assembled.</title>
        <authorList>
            <person name="Seuylemezian A."/>
            <person name="Vaishampayan P."/>
        </authorList>
    </citation>
    <scope>NUCLEOTIDE SEQUENCE [LARGE SCALE GENOMIC DNA]</scope>
    <source>
        <strain evidence="9 10">V47-23a</strain>
    </source>
</reference>
<evidence type="ECO:0000256" key="6">
    <source>
        <dbReference type="ARBA" id="ARBA00023136"/>
    </source>
</evidence>
<keyword evidence="10" id="KW-1185">Reference proteome</keyword>
<feature type="transmembrane region" description="Helical" evidence="7">
    <location>
        <begin position="5"/>
        <end position="22"/>
    </location>
</feature>
<keyword evidence="6 7" id="KW-0472">Membrane</keyword>
<dbReference type="InterPro" id="IPR036721">
    <property type="entry name" value="RCK_C_sf"/>
</dbReference>
<feature type="transmembrane region" description="Helical" evidence="7">
    <location>
        <begin position="556"/>
        <end position="576"/>
    </location>
</feature>
<evidence type="ECO:0000259" key="8">
    <source>
        <dbReference type="PROSITE" id="PS51202"/>
    </source>
</evidence>
<evidence type="ECO:0000256" key="7">
    <source>
        <dbReference type="SAM" id="Phobius"/>
    </source>
</evidence>
<dbReference type="GO" id="GO:0008324">
    <property type="term" value="F:monoatomic cation transmembrane transporter activity"/>
    <property type="evidence" value="ECO:0007669"/>
    <property type="project" value="InterPro"/>
</dbReference>
<feature type="domain" description="RCK C-terminal" evidence="8">
    <location>
        <begin position="322"/>
        <end position="406"/>
    </location>
</feature>
<dbReference type="PANTHER" id="PTHR43652">
    <property type="entry name" value="BASIC AMINO ACID ANTIPORTER YFCC-RELATED"/>
    <property type="match status" value="1"/>
</dbReference>
<dbReference type="RefSeq" id="WP_117325311.1">
    <property type="nucleotide sequence ID" value="NZ_QVTE01000008.1"/>
</dbReference>
<sequence>MTQPILLTFIILAVMTALFIQGKIRHDLIAGTTLLALTLLEIITPEEALSGFSNPVVIMLAGLYIVGAGVFNTGLASRVGNQLIRVGGKNETWLLFIIMLTVALMSGLLSNTGAVAILLPVVVSMAIQLKISPSKFLIPLAYASSLGGVLTIIGTPPNLIISSILSENGFQSLSLLEITPIGLIALAAGVLFMMTIGRKLLPDTSENEFTEEKGLSANELAGMYKMYDRLSYLQIPAHSEIVGERLIDLSLPIKYEITVIAIKRTEKDKAIGIRNTQQKTILAKADEVLHPNDLILVFGEEDSITSLVKDYELEKMPLNMDEINKHFLNRKFGLTEILIVPNSEYENQSLRDIHFREKYQCNVLAINRKGEYIQADVGTESLKPGDSLLVHGQWENIERLSADRQDMVVIGSPKPADEASTDNKAPYAAAIMVLMLVSLGVNFIEPVISVSVAAMLMIITGCLRSMDEAYQRINWESIVLVAAMLPMAIAIETTGGAKYISDVFLQIFDGYDPYFILALYYLLTMVLSQFISNAAVAIMFAPIAITSAVSLNLSPYPFLICVAIASSMAFSTPVAAPANALVMSAGGYKYRDFVKTGFWLQLFIGAIMIAVIPMFFPF</sequence>
<dbReference type="AlphaFoldDB" id="A0A372LU54"/>
<dbReference type="SUPFAM" id="SSF116726">
    <property type="entry name" value="TrkA C-terminal domain-like"/>
    <property type="match status" value="2"/>
</dbReference>
<dbReference type="EMBL" id="QVTE01000008">
    <property type="protein sequence ID" value="RFU71084.1"/>
    <property type="molecule type" value="Genomic_DNA"/>
</dbReference>
<dbReference type="OrthoDB" id="9765532at2"/>
<accession>A0A372LU54</accession>
<evidence type="ECO:0000313" key="9">
    <source>
        <dbReference type="EMBL" id="RFU71084.1"/>
    </source>
</evidence>
<dbReference type="InterPro" id="IPR004680">
    <property type="entry name" value="Cit_transptr-like_dom"/>
</dbReference>
<proteinExistence type="predicted"/>